<accession>A0A182F1Z4</accession>
<dbReference type="GO" id="GO:0016491">
    <property type="term" value="F:oxidoreductase activity"/>
    <property type="evidence" value="ECO:0007669"/>
    <property type="project" value="UniProtKB-KW"/>
</dbReference>
<keyword evidence="14" id="KW-1185">Reference proteome</keyword>
<keyword evidence="10 12" id="KW-0472">Membrane</keyword>
<dbReference type="Gene3D" id="4.10.95.10">
    <property type="entry name" value="Cytochrome c oxidase, subunit VIa"/>
    <property type="match status" value="1"/>
</dbReference>
<protein>
    <recommendedName>
        <fullName evidence="12">Cytochrome c oxidase subunit</fullName>
    </recommendedName>
    <alternativeName>
        <fullName evidence="12">Cytochrome c oxidase polypeptide VIa</fullName>
    </alternativeName>
</protein>
<keyword evidence="5 12" id="KW-0999">Mitochondrion inner membrane</keyword>
<dbReference type="PIRSF" id="PIRSF000277">
    <property type="entry name" value="COX6A1"/>
    <property type="match status" value="1"/>
</dbReference>
<dbReference type="InterPro" id="IPR018507">
    <property type="entry name" value="Cyt_c_oxidase_su6a_CS"/>
</dbReference>
<keyword evidence="8" id="KW-0560">Oxidoreductase</keyword>
<evidence type="ECO:0000256" key="2">
    <source>
        <dbReference type="ARBA" id="ARBA00004673"/>
    </source>
</evidence>
<dbReference type="SUPFAM" id="SSF81411">
    <property type="entry name" value="Mitochondrial cytochrome c oxidase subunit VIa"/>
    <property type="match status" value="1"/>
</dbReference>
<dbReference type="PROSITE" id="PS01329">
    <property type="entry name" value="COX6A"/>
    <property type="match status" value="1"/>
</dbReference>
<dbReference type="GO" id="GO:0030234">
    <property type="term" value="F:enzyme regulator activity"/>
    <property type="evidence" value="ECO:0007669"/>
    <property type="project" value="TreeGrafter"/>
</dbReference>
<evidence type="ECO:0000313" key="14">
    <source>
        <dbReference type="Proteomes" id="UP000069272"/>
    </source>
</evidence>
<comment type="pathway">
    <text evidence="2">Energy metabolism; oxidative phosphorylation.</text>
</comment>
<evidence type="ECO:0000313" key="13">
    <source>
        <dbReference type="EnsemblMetazoa" id="AALB000475-PA"/>
    </source>
</evidence>
<keyword evidence="7" id="KW-1133">Transmembrane helix</keyword>
<evidence type="ECO:0000256" key="8">
    <source>
        <dbReference type="ARBA" id="ARBA00023002"/>
    </source>
</evidence>
<organism evidence="13 14">
    <name type="scientific">Anopheles albimanus</name>
    <name type="common">New world malaria mosquito</name>
    <dbReference type="NCBI Taxonomy" id="7167"/>
    <lineage>
        <taxon>Eukaryota</taxon>
        <taxon>Metazoa</taxon>
        <taxon>Ecdysozoa</taxon>
        <taxon>Arthropoda</taxon>
        <taxon>Hexapoda</taxon>
        <taxon>Insecta</taxon>
        <taxon>Pterygota</taxon>
        <taxon>Neoptera</taxon>
        <taxon>Endopterygota</taxon>
        <taxon>Diptera</taxon>
        <taxon>Nematocera</taxon>
        <taxon>Culicoidea</taxon>
        <taxon>Culicidae</taxon>
        <taxon>Anophelinae</taxon>
        <taxon>Anopheles</taxon>
    </lineage>
</organism>
<evidence type="ECO:0000256" key="4">
    <source>
        <dbReference type="ARBA" id="ARBA00022692"/>
    </source>
</evidence>
<dbReference type="VEuPathDB" id="VectorBase:AALB20_031921"/>
<dbReference type="GO" id="GO:0005743">
    <property type="term" value="C:mitochondrial inner membrane"/>
    <property type="evidence" value="ECO:0007669"/>
    <property type="project" value="UniProtKB-SubCell"/>
</dbReference>
<evidence type="ECO:0000256" key="11">
    <source>
        <dbReference type="RuleBase" id="RU004396"/>
    </source>
</evidence>
<comment type="similarity">
    <text evidence="3 11">Belongs to the cytochrome c oxidase subunit 6A family.</text>
</comment>
<dbReference type="FunFam" id="4.10.95.10:FF:000001">
    <property type="entry name" value="Cytochrome c oxidase subunit 6A, mitochondrial"/>
    <property type="match status" value="1"/>
</dbReference>
<reference evidence="13 14" key="1">
    <citation type="journal article" date="2017" name="G3 (Bethesda)">
        <title>The Physical Genome Mapping of Anopheles albimanus Corrected Scaffold Misassemblies and Identified Interarm Rearrangements in Genus Anopheles.</title>
        <authorList>
            <person name="Artemov G.N."/>
            <person name="Peery A.N."/>
            <person name="Jiang X."/>
            <person name="Tu Z."/>
            <person name="Stegniy V.N."/>
            <person name="Sharakhova M.V."/>
            <person name="Sharakhov I.V."/>
        </authorList>
    </citation>
    <scope>NUCLEOTIDE SEQUENCE [LARGE SCALE GENOMIC DNA]</scope>
    <source>
        <strain evidence="13 14">ALBI9_A</strain>
    </source>
</reference>
<proteinExistence type="inferred from homology"/>
<dbReference type="GO" id="GO:0006123">
    <property type="term" value="P:mitochondrial electron transport, cytochrome c to oxygen"/>
    <property type="evidence" value="ECO:0007669"/>
    <property type="project" value="TreeGrafter"/>
</dbReference>
<sequence length="70" mass="8181">MTFLLAFPAIALCFLNVYLEHREASGHHARPPFVPYEHLRLRNKRFPWGDGTKTFFHNPKVNALPDGYEQ</sequence>
<reference evidence="13" key="2">
    <citation type="submission" date="2022-08" db="UniProtKB">
        <authorList>
            <consortium name="EnsemblMetazoa"/>
        </authorList>
    </citation>
    <scope>IDENTIFICATION</scope>
    <source>
        <strain evidence="13">STECLA/ALBI9_A</strain>
    </source>
</reference>
<dbReference type="EnsemblMetazoa" id="AALB000475-RA">
    <property type="protein sequence ID" value="AALB000475-PA"/>
    <property type="gene ID" value="AALB000475"/>
</dbReference>
<keyword evidence="4" id="KW-0812">Transmembrane</keyword>
<dbReference type="PANTHER" id="PTHR11504">
    <property type="entry name" value="CYTOCHROME C OXIDASE POLYPEPTIDE VIA"/>
    <property type="match status" value="1"/>
</dbReference>
<evidence type="ECO:0000256" key="1">
    <source>
        <dbReference type="ARBA" id="ARBA00004434"/>
    </source>
</evidence>
<comment type="subcellular location">
    <subcellularLocation>
        <location evidence="1">Mitochondrion inner membrane</location>
        <topology evidence="1">Single-pass membrane protein</topology>
    </subcellularLocation>
</comment>
<dbReference type="PANTHER" id="PTHR11504:SF0">
    <property type="entry name" value="CYTOCHROME C OXIDASE SUBUNIT"/>
    <property type="match status" value="1"/>
</dbReference>
<keyword evidence="9 12" id="KW-0496">Mitochondrion</keyword>
<evidence type="ECO:0000256" key="5">
    <source>
        <dbReference type="ARBA" id="ARBA00022792"/>
    </source>
</evidence>
<evidence type="ECO:0000256" key="6">
    <source>
        <dbReference type="ARBA" id="ARBA00022946"/>
    </source>
</evidence>
<dbReference type="STRING" id="7167.A0A182F1Z4"/>
<evidence type="ECO:0000256" key="3">
    <source>
        <dbReference type="ARBA" id="ARBA00005553"/>
    </source>
</evidence>
<dbReference type="VEuPathDB" id="VectorBase:AALB000475"/>
<evidence type="ECO:0000256" key="7">
    <source>
        <dbReference type="ARBA" id="ARBA00022989"/>
    </source>
</evidence>
<evidence type="ECO:0000256" key="12">
    <source>
        <dbReference type="RuleBase" id="RU004397"/>
    </source>
</evidence>
<dbReference type="InterPro" id="IPR001349">
    <property type="entry name" value="Cyt_c_oxidase_su6a"/>
</dbReference>
<dbReference type="Pfam" id="PF02046">
    <property type="entry name" value="COX6A"/>
    <property type="match status" value="1"/>
</dbReference>
<evidence type="ECO:0000256" key="9">
    <source>
        <dbReference type="ARBA" id="ARBA00023128"/>
    </source>
</evidence>
<name>A0A182F1Z4_ANOAL</name>
<dbReference type="Proteomes" id="UP000069272">
    <property type="component" value="Chromosome 2L"/>
</dbReference>
<keyword evidence="6" id="KW-0809">Transit peptide</keyword>
<evidence type="ECO:0000256" key="10">
    <source>
        <dbReference type="ARBA" id="ARBA00023136"/>
    </source>
</evidence>
<dbReference type="AlphaFoldDB" id="A0A182F1Z4"/>
<dbReference type="InterPro" id="IPR036418">
    <property type="entry name" value="Cyt_c_oxidase_su6a_sf"/>
</dbReference>